<dbReference type="KEGG" id="lfi:LFML04_0882"/>
<dbReference type="SUPFAM" id="SSF56349">
    <property type="entry name" value="DNA breaking-rejoining enzymes"/>
    <property type="match status" value="1"/>
</dbReference>
<dbReference type="GO" id="GO:0015074">
    <property type="term" value="P:DNA integration"/>
    <property type="evidence" value="ECO:0007669"/>
    <property type="project" value="UniProtKB-KW"/>
</dbReference>
<name>J9Z9D6_LEPFM</name>
<evidence type="ECO:0000256" key="1">
    <source>
        <dbReference type="ARBA" id="ARBA00008857"/>
    </source>
</evidence>
<evidence type="ECO:0000256" key="2">
    <source>
        <dbReference type="ARBA" id="ARBA00022908"/>
    </source>
</evidence>
<dbReference type="InterPro" id="IPR038488">
    <property type="entry name" value="Integrase_DNA-bd_sf"/>
</dbReference>
<dbReference type="GO" id="GO:0003677">
    <property type="term" value="F:DNA binding"/>
    <property type="evidence" value="ECO:0007669"/>
    <property type="project" value="UniProtKB-KW"/>
</dbReference>
<evidence type="ECO:0000256" key="3">
    <source>
        <dbReference type="ARBA" id="ARBA00023125"/>
    </source>
</evidence>
<sequence>MATFKEVAKTGRSRRETVHLTQKALESLSPKEKPFVVRDDEIKGFVVKVYPTGAKTFFLDVLVERRHDMFKIGQWPDLNIAQAREKAKKMRGDLAQGKNPKVEKKEGITLGEFFEVYMDRHGALKKSKANDQNSFTKYLKPWASHPLQGIIRAKVETLHRSIGKEMPVQANRVLALLSTMFSKALVWGYFKGENPCRGVKKFQEVSRDRFLSGEELSRFFEALEIAENPDFRDFILLCLLTGARKANVLAMRWKDLDFERMVWKIPGEVSKNGEPMQIPLLADAAEILKRRRAQTSSVFVLEGPGKKGHYMEPKRAWNTLLKRAKLEDLRIHDLRRSMGSWMTIQGASLPVVGKALGHKTSAATSVYARLNLDPVRIAMEKAAEGMFGNRKKTV</sequence>
<dbReference type="GO" id="GO:0006310">
    <property type="term" value="P:DNA recombination"/>
    <property type="evidence" value="ECO:0007669"/>
    <property type="project" value="UniProtKB-KW"/>
</dbReference>
<dbReference type="Gene3D" id="1.10.443.10">
    <property type="entry name" value="Intergrase catalytic core"/>
    <property type="match status" value="1"/>
</dbReference>
<accession>J9Z9D6</accession>
<proteinExistence type="inferred from homology"/>
<dbReference type="STRING" id="1048260.LFML04_0882"/>
<reference evidence="6 7" key="1">
    <citation type="journal article" date="2011" name="J. Microbiol.">
        <title>Complete genome of Leptospirillum ferriphilum ML-04 provides insight into its physiology and environmental adaptation.</title>
        <authorList>
            <person name="Mi S."/>
            <person name="Song J."/>
            <person name="Lin J."/>
            <person name="Che Y."/>
            <person name="Zheng H."/>
            <person name="Lin J."/>
        </authorList>
    </citation>
    <scope>NUCLEOTIDE SEQUENCE [LARGE SCALE GENOMIC DNA]</scope>
    <source>
        <strain evidence="6 7">ML-04</strain>
    </source>
</reference>
<evidence type="ECO:0000313" key="6">
    <source>
        <dbReference type="EMBL" id="AFS53114.1"/>
    </source>
</evidence>
<dbReference type="Proteomes" id="UP000006177">
    <property type="component" value="Chromosome"/>
</dbReference>
<dbReference type="PANTHER" id="PTHR30629">
    <property type="entry name" value="PROPHAGE INTEGRASE"/>
    <property type="match status" value="1"/>
</dbReference>
<dbReference type="InterPro" id="IPR002104">
    <property type="entry name" value="Integrase_catalytic"/>
</dbReference>
<dbReference type="InterPro" id="IPR050808">
    <property type="entry name" value="Phage_Integrase"/>
</dbReference>
<dbReference type="InterPro" id="IPR013762">
    <property type="entry name" value="Integrase-like_cat_sf"/>
</dbReference>
<protein>
    <submittedName>
        <fullName evidence="6">Phage integrase family protein</fullName>
    </submittedName>
</protein>
<dbReference type="HOGENOM" id="CLU_027562_17_7_0"/>
<dbReference type="Gene3D" id="1.10.150.130">
    <property type="match status" value="1"/>
</dbReference>
<dbReference type="InterPro" id="IPR011010">
    <property type="entry name" value="DNA_brk_join_enz"/>
</dbReference>
<gene>
    <name evidence="6" type="ordered locus">LFML04_0882</name>
</gene>
<dbReference type="EMBL" id="CP002919">
    <property type="protein sequence ID" value="AFS53114.1"/>
    <property type="molecule type" value="Genomic_DNA"/>
</dbReference>
<evidence type="ECO:0000259" key="5">
    <source>
        <dbReference type="PROSITE" id="PS51898"/>
    </source>
</evidence>
<dbReference type="PROSITE" id="PS51898">
    <property type="entry name" value="TYR_RECOMBINASE"/>
    <property type="match status" value="1"/>
</dbReference>
<keyword evidence="2" id="KW-0229">DNA integration</keyword>
<dbReference type="Pfam" id="PF00589">
    <property type="entry name" value="Phage_integrase"/>
    <property type="match status" value="1"/>
</dbReference>
<dbReference type="InterPro" id="IPR025166">
    <property type="entry name" value="Integrase_DNA_bind_dom"/>
</dbReference>
<dbReference type="InterPro" id="IPR010998">
    <property type="entry name" value="Integrase_recombinase_N"/>
</dbReference>
<keyword evidence="4" id="KW-0233">DNA recombination</keyword>
<keyword evidence="3" id="KW-0238">DNA-binding</keyword>
<dbReference type="CDD" id="cd00796">
    <property type="entry name" value="INT_Rci_Hp1_C"/>
    <property type="match status" value="1"/>
</dbReference>
<dbReference type="RefSeq" id="WP_014960624.1">
    <property type="nucleotide sequence ID" value="NC_018649.1"/>
</dbReference>
<feature type="domain" description="Tyr recombinase" evidence="5">
    <location>
        <begin position="206"/>
        <end position="380"/>
    </location>
</feature>
<dbReference type="PANTHER" id="PTHR30629:SF2">
    <property type="entry name" value="PROPHAGE INTEGRASE INTS-RELATED"/>
    <property type="match status" value="1"/>
</dbReference>
<comment type="similarity">
    <text evidence="1">Belongs to the 'phage' integrase family.</text>
</comment>
<dbReference type="Gene3D" id="3.30.160.390">
    <property type="entry name" value="Integrase, DNA-binding domain"/>
    <property type="match status" value="1"/>
</dbReference>
<organism evidence="6 7">
    <name type="scientific">Leptospirillum ferriphilum (strain ML-04)</name>
    <dbReference type="NCBI Taxonomy" id="1048260"/>
    <lineage>
        <taxon>Bacteria</taxon>
        <taxon>Pseudomonadati</taxon>
        <taxon>Nitrospirota</taxon>
        <taxon>Nitrospiria</taxon>
        <taxon>Nitrospirales</taxon>
        <taxon>Nitrospiraceae</taxon>
        <taxon>Leptospirillum</taxon>
    </lineage>
</organism>
<dbReference type="AlphaFoldDB" id="J9Z9D6"/>
<dbReference type="PATRIC" id="fig|1048260.3.peg.965"/>
<evidence type="ECO:0000256" key="4">
    <source>
        <dbReference type="ARBA" id="ARBA00023172"/>
    </source>
</evidence>
<dbReference type="Pfam" id="PF13356">
    <property type="entry name" value="Arm-DNA-bind_3"/>
    <property type="match status" value="1"/>
</dbReference>
<evidence type="ECO:0000313" key="7">
    <source>
        <dbReference type="Proteomes" id="UP000006177"/>
    </source>
</evidence>